<proteinExistence type="predicted"/>
<gene>
    <name evidence="1" type="ORF">BGE01nite_57290</name>
</gene>
<reference evidence="1 2" key="1">
    <citation type="submission" date="2019-07" db="EMBL/GenBank/DDBJ databases">
        <title>Whole genome shotgun sequence of Brevifollis gellanilyticus NBRC 108608.</title>
        <authorList>
            <person name="Hosoyama A."/>
            <person name="Uohara A."/>
            <person name="Ohji S."/>
            <person name="Ichikawa N."/>
        </authorList>
    </citation>
    <scope>NUCLEOTIDE SEQUENCE [LARGE SCALE GENOMIC DNA]</scope>
    <source>
        <strain evidence="1 2">NBRC 108608</strain>
    </source>
</reference>
<organism evidence="1 2">
    <name type="scientific">Brevifollis gellanilyticus</name>
    <dbReference type="NCBI Taxonomy" id="748831"/>
    <lineage>
        <taxon>Bacteria</taxon>
        <taxon>Pseudomonadati</taxon>
        <taxon>Verrucomicrobiota</taxon>
        <taxon>Verrucomicrobiia</taxon>
        <taxon>Verrucomicrobiales</taxon>
        <taxon>Verrucomicrobiaceae</taxon>
    </lineage>
</organism>
<accession>A0A512MI89</accession>
<sequence length="59" mass="6208">MDLVYSPAVMGVLASFIEGMLTPASTSGSCGVRDVSFYPPQRHGTAMITKTRAASSKEV</sequence>
<evidence type="ECO:0000313" key="2">
    <source>
        <dbReference type="Proteomes" id="UP000321577"/>
    </source>
</evidence>
<keyword evidence="2" id="KW-1185">Reference proteome</keyword>
<dbReference type="EMBL" id="BKAG01000102">
    <property type="protein sequence ID" value="GEP46438.1"/>
    <property type="molecule type" value="Genomic_DNA"/>
</dbReference>
<name>A0A512MI89_9BACT</name>
<comment type="caution">
    <text evidence="1">The sequence shown here is derived from an EMBL/GenBank/DDBJ whole genome shotgun (WGS) entry which is preliminary data.</text>
</comment>
<dbReference type="Proteomes" id="UP000321577">
    <property type="component" value="Unassembled WGS sequence"/>
</dbReference>
<dbReference type="AlphaFoldDB" id="A0A512MI89"/>
<evidence type="ECO:0000313" key="1">
    <source>
        <dbReference type="EMBL" id="GEP46438.1"/>
    </source>
</evidence>
<protein>
    <submittedName>
        <fullName evidence="1">Uncharacterized protein</fullName>
    </submittedName>
</protein>